<dbReference type="RefSeq" id="WP_110888797.1">
    <property type="nucleotide sequence ID" value="NZ_QJSX01000026.1"/>
</dbReference>
<dbReference type="EMBL" id="QJSX01000026">
    <property type="protein sequence ID" value="PYE48952.1"/>
    <property type="molecule type" value="Genomic_DNA"/>
</dbReference>
<dbReference type="GO" id="GO:0008300">
    <property type="term" value="P:isoprenoid catabolic process"/>
    <property type="evidence" value="ECO:0007669"/>
    <property type="project" value="TreeGrafter"/>
</dbReference>
<gene>
    <name evidence="3" type="ORF">DES52_12618</name>
</gene>
<dbReference type="Proteomes" id="UP000248326">
    <property type="component" value="Unassembled WGS sequence"/>
</dbReference>
<dbReference type="OrthoDB" id="9807606at2"/>
<evidence type="ECO:0000313" key="4">
    <source>
        <dbReference type="Proteomes" id="UP000248326"/>
    </source>
</evidence>
<evidence type="ECO:0000313" key="3">
    <source>
        <dbReference type="EMBL" id="PYE48952.1"/>
    </source>
</evidence>
<dbReference type="SUPFAM" id="SSF52096">
    <property type="entry name" value="ClpP/crotonase"/>
    <property type="match status" value="1"/>
</dbReference>
<dbReference type="Gene3D" id="3.90.226.10">
    <property type="entry name" value="2-enoyl-CoA Hydratase, Chain A, domain 1"/>
    <property type="match status" value="1"/>
</dbReference>
<sequence length="273" mass="28354">MSLVQVQTADHVALVKLSRPDVRNALSADLVAALHDALEALHDDANVRAVVLTGEGKVFSAGADLKALQALGSASSEANKADSQRLASLLERIYTFDKPVVAAVEGAAIAGGAGLASACDLVVAGESAKFGYTEVKLGFVAAIVMVFLLRVVGEKHARELLLTGKLVPAAEAYRMGLVNEVVPDGTALERALGLAGVIASNSPTALATTKEMLALVPGMGLAEALRYAVGVNAWTRTTADLKEGVSAFLEKREPVWPRNTIGTQGSEPRDLSS</sequence>
<comment type="similarity">
    <text evidence="1 2">Belongs to the enoyl-CoA hydratase/isomerase family.</text>
</comment>
<comment type="caution">
    <text evidence="3">The sequence shown here is derived from an EMBL/GenBank/DDBJ whole genome shotgun (WGS) entry which is preliminary data.</text>
</comment>
<dbReference type="InterPro" id="IPR014748">
    <property type="entry name" value="Enoyl-CoA_hydra_C"/>
</dbReference>
<dbReference type="CDD" id="cd06558">
    <property type="entry name" value="crotonase-like"/>
    <property type="match status" value="1"/>
</dbReference>
<protein>
    <submittedName>
        <fullName evidence="3">Methylglutaconyl-CoA hydratase</fullName>
    </submittedName>
</protein>
<evidence type="ECO:0000256" key="2">
    <source>
        <dbReference type="RuleBase" id="RU003707"/>
    </source>
</evidence>
<keyword evidence="4" id="KW-1185">Reference proteome</keyword>
<dbReference type="InterPro" id="IPR051683">
    <property type="entry name" value="Enoyl-CoA_Hydratase/Isomerase"/>
</dbReference>
<organism evidence="3 4">
    <name type="scientific">Deinococcus yavapaiensis KR-236</name>
    <dbReference type="NCBI Taxonomy" id="694435"/>
    <lineage>
        <taxon>Bacteria</taxon>
        <taxon>Thermotogati</taxon>
        <taxon>Deinococcota</taxon>
        <taxon>Deinococci</taxon>
        <taxon>Deinococcales</taxon>
        <taxon>Deinococcaceae</taxon>
        <taxon>Deinococcus</taxon>
    </lineage>
</organism>
<dbReference type="PANTHER" id="PTHR42964">
    <property type="entry name" value="ENOYL-COA HYDRATASE"/>
    <property type="match status" value="1"/>
</dbReference>
<name>A0A318S0K7_9DEIO</name>
<dbReference type="PROSITE" id="PS00166">
    <property type="entry name" value="ENOYL_COA_HYDRATASE"/>
    <property type="match status" value="1"/>
</dbReference>
<dbReference type="PANTHER" id="PTHR42964:SF1">
    <property type="entry name" value="POLYKETIDE BIOSYNTHESIS ENOYL-COA HYDRATASE PKSH-RELATED"/>
    <property type="match status" value="1"/>
</dbReference>
<dbReference type="AlphaFoldDB" id="A0A318S0K7"/>
<dbReference type="GO" id="GO:0003824">
    <property type="term" value="F:catalytic activity"/>
    <property type="evidence" value="ECO:0007669"/>
    <property type="project" value="InterPro"/>
</dbReference>
<dbReference type="InterPro" id="IPR029045">
    <property type="entry name" value="ClpP/crotonase-like_dom_sf"/>
</dbReference>
<proteinExistence type="inferred from homology"/>
<dbReference type="Gene3D" id="1.10.12.10">
    <property type="entry name" value="Lyase 2-enoyl-coa Hydratase, Chain A, domain 2"/>
    <property type="match status" value="1"/>
</dbReference>
<dbReference type="InterPro" id="IPR001753">
    <property type="entry name" value="Enoyl-CoA_hydra/iso"/>
</dbReference>
<accession>A0A318S0K7</accession>
<reference evidence="3 4" key="1">
    <citation type="submission" date="2018-06" db="EMBL/GenBank/DDBJ databases">
        <title>Genomic Encyclopedia of Type Strains, Phase IV (KMG-IV): sequencing the most valuable type-strain genomes for metagenomic binning, comparative biology and taxonomic classification.</title>
        <authorList>
            <person name="Goeker M."/>
        </authorList>
    </citation>
    <scope>NUCLEOTIDE SEQUENCE [LARGE SCALE GENOMIC DNA]</scope>
    <source>
        <strain evidence="3 4">DSM 18048</strain>
    </source>
</reference>
<evidence type="ECO:0000256" key="1">
    <source>
        <dbReference type="ARBA" id="ARBA00005254"/>
    </source>
</evidence>
<dbReference type="Pfam" id="PF00378">
    <property type="entry name" value="ECH_1"/>
    <property type="match status" value="1"/>
</dbReference>
<dbReference type="InterPro" id="IPR018376">
    <property type="entry name" value="Enoyl-CoA_hyd/isom_CS"/>
</dbReference>